<organism evidence="1 2">
    <name type="scientific">Bifidobacterium lemurum</name>
    <dbReference type="NCBI Taxonomy" id="1603886"/>
    <lineage>
        <taxon>Bacteria</taxon>
        <taxon>Bacillati</taxon>
        <taxon>Actinomycetota</taxon>
        <taxon>Actinomycetes</taxon>
        <taxon>Bifidobacteriales</taxon>
        <taxon>Bifidobacteriaceae</taxon>
        <taxon>Bifidobacterium</taxon>
    </lineage>
</organism>
<sequence>MNEHPKPIDDDTLHEWIRQWGESYDDVRMRDTALDVANRIADLATGKEYDDSTADWTATFKRLEQLVAPALERLDGDLYAGSRFIADEIESVSLGDPSDDGDLWDESVSLATTPGFMIRSEAAARNIGDEPSLNEIITAADADYRRAVVSGGQAMRHMWRDAAVYDWEKLMAEPRRAGEQADDAGKLAVIAVAMQYAPQAMSAMIAASVLDPDGHDLDALRRIARTPEADVDVDRLFTDLVEHADRDATVARDHAAWGILDPIAANADTNTAWRVESLLAMFDLAEGDLATAASHARDAIGYNPDDRIASGVLDRIPDPDNGVAGAGGLWLDDGRSAPTM</sequence>
<evidence type="ECO:0000313" key="1">
    <source>
        <dbReference type="EMBL" id="OZG59884.1"/>
    </source>
</evidence>
<dbReference type="AlphaFoldDB" id="A0A261FL55"/>
<evidence type="ECO:0000313" key="2">
    <source>
        <dbReference type="Proteomes" id="UP000216352"/>
    </source>
</evidence>
<dbReference type="Proteomes" id="UP000216352">
    <property type="component" value="Unassembled WGS sequence"/>
</dbReference>
<keyword evidence="2" id="KW-1185">Reference proteome</keyword>
<dbReference type="OrthoDB" id="3239785at2"/>
<dbReference type="EMBL" id="MWWX01000019">
    <property type="protein sequence ID" value="OZG59884.1"/>
    <property type="molecule type" value="Genomic_DNA"/>
</dbReference>
<dbReference type="RefSeq" id="WP_072726207.1">
    <property type="nucleotide sequence ID" value="NZ_BDIS01000019.1"/>
</dbReference>
<reference evidence="1 2" key="1">
    <citation type="journal article" date="2017" name="BMC Genomics">
        <title>Comparative genomic and phylogenomic analyses of the Bifidobacteriaceae family.</title>
        <authorList>
            <person name="Lugli G.A."/>
            <person name="Milani C."/>
            <person name="Turroni F."/>
            <person name="Duranti S."/>
            <person name="Mancabelli L."/>
            <person name="Mangifesta M."/>
            <person name="Ferrario C."/>
            <person name="Modesto M."/>
            <person name="Mattarelli P."/>
            <person name="Jiri K."/>
            <person name="van Sinderen D."/>
            <person name="Ventura M."/>
        </authorList>
    </citation>
    <scope>NUCLEOTIDE SEQUENCE [LARGE SCALE GENOMIC DNA]</scope>
    <source>
        <strain evidence="1 2">DSM 28807</strain>
    </source>
</reference>
<accession>A0A261FL55</accession>
<protein>
    <submittedName>
        <fullName evidence="1">Uncharacterized protein</fullName>
    </submittedName>
</protein>
<dbReference type="STRING" id="1603886.GCA_001895165_01550"/>
<comment type="caution">
    <text evidence="1">The sequence shown here is derived from an EMBL/GenBank/DDBJ whole genome shotgun (WGS) entry which is preliminary data.</text>
</comment>
<name>A0A261FL55_9BIFI</name>
<gene>
    <name evidence="1" type="ORF">BLEM_2059</name>
</gene>
<proteinExistence type="predicted"/>